<dbReference type="EMBL" id="CP007139">
    <property type="protein sequence ID" value="AIE83466.1"/>
    <property type="molecule type" value="Genomic_DNA"/>
</dbReference>
<dbReference type="OrthoDB" id="2861902at2"/>
<dbReference type="Pfam" id="PF00583">
    <property type="entry name" value="Acetyltransf_1"/>
    <property type="match status" value="1"/>
</dbReference>
<dbReference type="CDD" id="cd04301">
    <property type="entry name" value="NAT_SF"/>
    <property type="match status" value="1"/>
</dbReference>
<keyword evidence="2" id="KW-0808">Transferase</keyword>
<evidence type="ECO:0000259" key="1">
    <source>
        <dbReference type="PROSITE" id="PS51186"/>
    </source>
</evidence>
<name>A0A068NIW9_FIMGI</name>
<dbReference type="RefSeq" id="WP_025227858.1">
    <property type="nucleotide sequence ID" value="NZ_CP007139.1"/>
</dbReference>
<proteinExistence type="predicted"/>
<sequence>MKLSFRSVDFDRLAAFWNSFYPERYRIDADLLQLKTVQCPVFDWGASYVEQADGETLGFVIVKKSAGLLYPGLDRDQANLSAIGYCDANFGVDLLADLKRLLRNRGCTRLVFGQDSDHFFPGCPEDFPSLINFLTVEGFAPTGVSNDLERDLADYENPYATPEGDELRLMEAKDIPALEEFFEREFPHRWRYDVMRKIEADGPGCVFGLFHGDRVDGFALIQQSGHKCPIGGAVWHNDLGENWGSLGPIGVSAALRGKGSGHALLGNSLTHLKNAGVRRCIIDWTGLVEFYGRHGFEVTRRYRSMVLDLPE</sequence>
<dbReference type="PROSITE" id="PS51186">
    <property type="entry name" value="GNAT"/>
    <property type="match status" value="1"/>
</dbReference>
<evidence type="ECO:0000313" key="2">
    <source>
        <dbReference type="EMBL" id="AIE83466.1"/>
    </source>
</evidence>
<dbReference type="KEGG" id="fgi:OP10G_0098"/>
<dbReference type="eggNOG" id="COG0456">
    <property type="taxonomic scope" value="Bacteria"/>
</dbReference>
<evidence type="ECO:0000313" key="3">
    <source>
        <dbReference type="Proteomes" id="UP000027982"/>
    </source>
</evidence>
<keyword evidence="3" id="KW-1185">Reference proteome</keyword>
<dbReference type="AlphaFoldDB" id="A0A068NIW9"/>
<gene>
    <name evidence="2" type="ORF">OP10G_0098</name>
</gene>
<dbReference type="SUPFAM" id="SSF55729">
    <property type="entry name" value="Acyl-CoA N-acyltransferases (Nat)"/>
    <property type="match status" value="1"/>
</dbReference>
<dbReference type="GO" id="GO:0016747">
    <property type="term" value="F:acyltransferase activity, transferring groups other than amino-acyl groups"/>
    <property type="evidence" value="ECO:0007669"/>
    <property type="project" value="InterPro"/>
</dbReference>
<dbReference type="InterPro" id="IPR000182">
    <property type="entry name" value="GNAT_dom"/>
</dbReference>
<dbReference type="Proteomes" id="UP000027982">
    <property type="component" value="Chromosome"/>
</dbReference>
<reference evidence="2 3" key="1">
    <citation type="journal article" date="2014" name="PLoS ONE">
        <title>The first complete genome sequence of the class fimbriimonadia in the phylum armatimonadetes.</title>
        <authorList>
            <person name="Hu Z.Y."/>
            <person name="Wang Y.Z."/>
            <person name="Im W.T."/>
            <person name="Wang S.Y."/>
            <person name="Zhao G.P."/>
            <person name="Zheng H.J."/>
            <person name="Quan Z.X."/>
        </authorList>
    </citation>
    <scope>NUCLEOTIDE SEQUENCE [LARGE SCALE GENOMIC DNA]</scope>
    <source>
        <strain evidence="2">Gsoil 348</strain>
    </source>
</reference>
<accession>A0A068NIW9</accession>
<protein>
    <submittedName>
        <fullName evidence="2">Putative acetyltransferase</fullName>
    </submittedName>
</protein>
<feature type="domain" description="N-acetyltransferase" evidence="1">
    <location>
        <begin position="165"/>
        <end position="310"/>
    </location>
</feature>
<organism evidence="2 3">
    <name type="scientific">Fimbriimonas ginsengisoli Gsoil 348</name>
    <dbReference type="NCBI Taxonomy" id="661478"/>
    <lineage>
        <taxon>Bacteria</taxon>
        <taxon>Bacillati</taxon>
        <taxon>Armatimonadota</taxon>
        <taxon>Fimbriimonadia</taxon>
        <taxon>Fimbriimonadales</taxon>
        <taxon>Fimbriimonadaceae</taxon>
        <taxon>Fimbriimonas</taxon>
    </lineage>
</organism>
<dbReference type="Gene3D" id="3.40.630.30">
    <property type="match status" value="1"/>
</dbReference>
<dbReference type="STRING" id="661478.OP10G_0098"/>
<dbReference type="InterPro" id="IPR016181">
    <property type="entry name" value="Acyl_CoA_acyltransferase"/>
</dbReference>
<dbReference type="HOGENOM" id="CLU_074359_0_0_0"/>